<organism evidence="2 3">
    <name type="scientific">Discostella pseudostelligera</name>
    <dbReference type="NCBI Taxonomy" id="259834"/>
    <lineage>
        <taxon>Eukaryota</taxon>
        <taxon>Sar</taxon>
        <taxon>Stramenopiles</taxon>
        <taxon>Ochrophyta</taxon>
        <taxon>Bacillariophyta</taxon>
        <taxon>Coscinodiscophyceae</taxon>
        <taxon>Thalassiosirophycidae</taxon>
        <taxon>Stephanodiscales</taxon>
        <taxon>Stephanodiscaceae</taxon>
        <taxon>Discostella</taxon>
    </lineage>
</organism>
<dbReference type="PANTHER" id="PTHR46438">
    <property type="entry name" value="ALPHA/BETA-HYDROLASES SUPERFAMILY PROTEIN"/>
    <property type="match status" value="1"/>
</dbReference>
<feature type="domain" description="AB hydrolase-1" evidence="1">
    <location>
        <begin position="105"/>
        <end position="442"/>
    </location>
</feature>
<dbReference type="Proteomes" id="UP001530293">
    <property type="component" value="Unassembled WGS sequence"/>
</dbReference>
<keyword evidence="3" id="KW-1185">Reference proteome</keyword>
<dbReference type="AlphaFoldDB" id="A0ABD3M0I8"/>
<evidence type="ECO:0000259" key="1">
    <source>
        <dbReference type="Pfam" id="PF12697"/>
    </source>
</evidence>
<accession>A0ABD3M0I8</accession>
<comment type="caution">
    <text evidence="2">The sequence shown here is derived from an EMBL/GenBank/DDBJ whole genome shotgun (WGS) entry which is preliminary data.</text>
</comment>
<gene>
    <name evidence="2" type="ORF">ACHAWU_004614</name>
</gene>
<dbReference type="InterPro" id="IPR029058">
    <property type="entry name" value="AB_hydrolase_fold"/>
</dbReference>
<name>A0ABD3M0I8_9STRA</name>
<protein>
    <recommendedName>
        <fullName evidence="1">AB hydrolase-1 domain-containing protein</fullName>
    </recommendedName>
</protein>
<dbReference type="InterPro" id="IPR000073">
    <property type="entry name" value="AB_hydrolase_1"/>
</dbReference>
<reference evidence="2 3" key="1">
    <citation type="submission" date="2024-10" db="EMBL/GenBank/DDBJ databases">
        <title>Updated reference genomes for cyclostephanoid diatoms.</title>
        <authorList>
            <person name="Roberts W.R."/>
            <person name="Alverson A.J."/>
        </authorList>
    </citation>
    <scope>NUCLEOTIDE SEQUENCE [LARGE SCALE GENOMIC DNA]</scope>
    <source>
        <strain evidence="2 3">AJA232-27</strain>
    </source>
</reference>
<dbReference type="EMBL" id="JALLBG020000272">
    <property type="protein sequence ID" value="KAL3757182.1"/>
    <property type="molecule type" value="Genomic_DNA"/>
</dbReference>
<proteinExistence type="predicted"/>
<sequence length="458" mass="51141">MHDLYAHTTTMVSTFLSYSISLSYLLLPYISNGFSCHSLATGPSVRLRSSLLANTAAAKDEDEEHETATSINAESKRVTSFWKWREFDIFTEVAASIECVKMPSVIILHGFSASTTYWRETMRVLQNEGYDVHALDLLGQGRSSKPFFAEEDGSSSIAFSWKNNEAEKSTDDQYIMMGKNSNTSIEYSVNLWANIVDDYARYRQLDDVILMGNSLGSLVALSAATGDFAHSTTLGDQRDLPLFGYLAGNNSHRDEEEASKVKGMCLFNCAVGLNSRNVIKNPNFNALQRALFNVLFNVLNKLIFDNKLVLRYALDQIVTKQLLEDALRSLYICSPDRVDVELVDSFYYPAKLGGEGAVEAIRQIYTNDAGLTPMEYHEKYAHILNSLPLHLIWGSEDAVTPIHGDVGLFYCDRVANNRGGNGRTTIDMVKSGHVPFDDNPIDTHAAMIRWLEKIERGG</sequence>
<dbReference type="PANTHER" id="PTHR46438:SF2">
    <property type="entry name" value="ALPHA_BETA-HYDROLASES SUPERFAMILY PROTEIN"/>
    <property type="match status" value="1"/>
</dbReference>
<dbReference type="Gene3D" id="3.40.50.1820">
    <property type="entry name" value="alpha/beta hydrolase"/>
    <property type="match status" value="1"/>
</dbReference>
<evidence type="ECO:0000313" key="3">
    <source>
        <dbReference type="Proteomes" id="UP001530293"/>
    </source>
</evidence>
<evidence type="ECO:0000313" key="2">
    <source>
        <dbReference type="EMBL" id="KAL3757182.1"/>
    </source>
</evidence>
<dbReference type="Pfam" id="PF12697">
    <property type="entry name" value="Abhydrolase_6"/>
    <property type="match status" value="1"/>
</dbReference>
<dbReference type="SUPFAM" id="SSF53474">
    <property type="entry name" value="alpha/beta-Hydrolases"/>
    <property type="match status" value="1"/>
</dbReference>